<dbReference type="InterPro" id="IPR003607">
    <property type="entry name" value="HD/PDEase_dom"/>
</dbReference>
<dbReference type="PANTHER" id="PTHR35569:SF1">
    <property type="entry name" value="CYANAMIDE HYDRATASE DDI2-RELATED"/>
    <property type="match status" value="1"/>
</dbReference>
<gene>
    <name evidence="3" type="ORF">GCM10009804_75480</name>
</gene>
<protein>
    <recommendedName>
        <fullName evidence="2">HD/PDEase domain-containing protein</fullName>
    </recommendedName>
</protein>
<dbReference type="PANTHER" id="PTHR35569">
    <property type="entry name" value="CYANAMIDE HYDRATASE DDI2-RELATED"/>
    <property type="match status" value="1"/>
</dbReference>
<feature type="compositionally biased region" description="Low complexity" evidence="1">
    <location>
        <begin position="42"/>
        <end position="57"/>
    </location>
</feature>
<sequence>MVAIGSPTWVERTGGALSPLDQLRFITQAITRELKALRQRPDGSASARSRSADRAGAVLTADQLPPGTPIARHITAYATAHLPDPLFQHSLRSWIWACMLGDLDHLTYDTERLYVAALLHDIALTNPPPTPPTQTTRTTRTTWAPWATRATRATQTTRATRGARATRTARTTWATRMAEATRATRATRMAEAARATQTTRVTQTTEATQPPQQPPPQTPPTQPSARSKPGREAYCFAVQGATIARQLVLDAGASRPYADTVADAIAAHFNITVPTSWGAEAHLLHAGTHLDAAGTRRSELAPSTVAEVHTRAPRTDFTTHFLTAMQQEATTHPTSRAAILWHLGMPRTLRRHDQHL</sequence>
<reference evidence="3 4" key="1">
    <citation type="journal article" date="2019" name="Int. J. Syst. Evol. Microbiol.">
        <title>The Global Catalogue of Microorganisms (GCM) 10K type strain sequencing project: providing services to taxonomists for standard genome sequencing and annotation.</title>
        <authorList>
            <consortium name="The Broad Institute Genomics Platform"/>
            <consortium name="The Broad Institute Genome Sequencing Center for Infectious Disease"/>
            <person name="Wu L."/>
            <person name="Ma J."/>
        </authorList>
    </citation>
    <scope>NUCLEOTIDE SEQUENCE [LARGE SCALE GENOMIC DNA]</scope>
    <source>
        <strain evidence="3 4">JCM 15572</strain>
    </source>
</reference>
<comment type="caution">
    <text evidence="3">The sequence shown here is derived from an EMBL/GenBank/DDBJ whole genome shotgun (WGS) entry which is preliminary data.</text>
</comment>
<feature type="compositionally biased region" description="Low complexity" evidence="1">
    <location>
        <begin position="180"/>
        <end position="210"/>
    </location>
</feature>
<feature type="region of interest" description="Disordered" evidence="1">
    <location>
        <begin position="180"/>
        <end position="229"/>
    </location>
</feature>
<feature type="compositionally biased region" description="Pro residues" evidence="1">
    <location>
        <begin position="211"/>
        <end position="222"/>
    </location>
</feature>
<feature type="region of interest" description="Disordered" evidence="1">
    <location>
        <begin position="37"/>
        <end position="64"/>
    </location>
</feature>
<dbReference type="CDD" id="cd00077">
    <property type="entry name" value="HDc"/>
    <property type="match status" value="1"/>
</dbReference>
<evidence type="ECO:0000256" key="1">
    <source>
        <dbReference type="SAM" id="MobiDB-lite"/>
    </source>
</evidence>
<dbReference type="Gene3D" id="1.10.3210.10">
    <property type="entry name" value="Hypothetical protein af1432"/>
    <property type="match status" value="1"/>
</dbReference>
<dbReference type="EMBL" id="BAAAPH010000054">
    <property type="protein sequence ID" value="GAA1608856.1"/>
    <property type="molecule type" value="Genomic_DNA"/>
</dbReference>
<feature type="domain" description="HD/PDEase" evidence="2">
    <location>
        <begin position="82"/>
        <end position="302"/>
    </location>
</feature>
<dbReference type="SUPFAM" id="SSF109604">
    <property type="entry name" value="HD-domain/PDEase-like"/>
    <property type="match status" value="1"/>
</dbReference>
<keyword evidence="4" id="KW-1185">Reference proteome</keyword>
<evidence type="ECO:0000313" key="4">
    <source>
        <dbReference type="Proteomes" id="UP001501705"/>
    </source>
</evidence>
<dbReference type="SMART" id="SM00471">
    <property type="entry name" value="HDc"/>
    <property type="match status" value="1"/>
</dbReference>
<dbReference type="Proteomes" id="UP001501705">
    <property type="component" value="Unassembled WGS sequence"/>
</dbReference>
<name>A0ABN2EJ09_9ACTN</name>
<evidence type="ECO:0000259" key="2">
    <source>
        <dbReference type="SMART" id="SM00471"/>
    </source>
</evidence>
<evidence type="ECO:0000313" key="3">
    <source>
        <dbReference type="EMBL" id="GAA1608856.1"/>
    </source>
</evidence>
<proteinExistence type="predicted"/>
<accession>A0ABN2EJ09</accession>
<organism evidence="3 4">
    <name type="scientific">Kribbella hippodromi</name>
    <dbReference type="NCBI Taxonomy" id="434347"/>
    <lineage>
        <taxon>Bacteria</taxon>
        <taxon>Bacillati</taxon>
        <taxon>Actinomycetota</taxon>
        <taxon>Actinomycetes</taxon>
        <taxon>Propionibacteriales</taxon>
        <taxon>Kribbellaceae</taxon>
        <taxon>Kribbella</taxon>
    </lineage>
</organism>